<dbReference type="RefSeq" id="XP_003758835.1">
    <property type="nucleotide sequence ID" value="XM_003758787.3"/>
</dbReference>
<dbReference type="SUPFAM" id="SSF50814">
    <property type="entry name" value="Lipocalins"/>
    <property type="match status" value="1"/>
</dbReference>
<dbReference type="InterPro" id="IPR000566">
    <property type="entry name" value="Lipocln_cytosolic_FA-bd_dom"/>
</dbReference>
<dbReference type="AlphaFoldDB" id="G3VEI0"/>
<accession>G3VEI0</accession>
<name>G3VEI0_SARHA</name>
<dbReference type="InterPro" id="IPR002971">
    <property type="entry name" value="Maj_urinary"/>
</dbReference>
<evidence type="ECO:0000256" key="6">
    <source>
        <dbReference type="ARBA" id="ARBA00023157"/>
    </source>
</evidence>
<dbReference type="PANTHER" id="PTHR11430:SF76">
    <property type="entry name" value="MAJOR URINARY PROTEIN 1-RELATED"/>
    <property type="match status" value="1"/>
</dbReference>
<dbReference type="HOGENOM" id="CLU_094061_4_0_1"/>
<feature type="domain" description="Lipocalin/cytosolic fatty-acid binding" evidence="8">
    <location>
        <begin position="42"/>
        <end position="179"/>
    </location>
</feature>
<evidence type="ECO:0000256" key="3">
    <source>
        <dbReference type="ARBA" id="ARBA00022525"/>
    </source>
</evidence>
<dbReference type="PANTHER" id="PTHR11430">
    <property type="entry name" value="LIPOCALIN"/>
    <property type="match status" value="1"/>
</dbReference>
<dbReference type="GeneTree" id="ENSGT01050000244868"/>
<dbReference type="KEGG" id="shr:100924358"/>
<dbReference type="GeneID" id="100924358"/>
<dbReference type="InterPro" id="IPR012674">
    <property type="entry name" value="Calycin"/>
</dbReference>
<keyword evidence="10" id="KW-1185">Reference proteome</keyword>
<dbReference type="InParanoid" id="G3VEI0"/>
<reference evidence="9" key="2">
    <citation type="submission" date="2025-08" db="UniProtKB">
        <authorList>
            <consortium name="Ensembl"/>
        </authorList>
    </citation>
    <scope>IDENTIFICATION</scope>
</reference>
<sequence length="201" mass="22717">MGEMQLLLLSLGLALVCGLHAHHTCSKEHQPDVSKKWWMQLSGTWYTVALASNVTAKIEEGGPLRIFVQKLIVENGNLRAVFFKRENGKCIQFSVSANPPEKDSPMKVKYSGINDLYIKSFKEDEYVIFILYNHNNKEVTLWGHLFGRTPDLSDDIKKKFEEICINAGLKKEHILDVSEAGILRKPHLCLMGIPPPPSSKE</sequence>
<reference evidence="9" key="3">
    <citation type="submission" date="2025-09" db="UniProtKB">
        <authorList>
            <consortium name="Ensembl"/>
        </authorList>
    </citation>
    <scope>IDENTIFICATION</scope>
</reference>
<evidence type="ECO:0000313" key="10">
    <source>
        <dbReference type="Proteomes" id="UP000007648"/>
    </source>
</evidence>
<keyword evidence="4 7" id="KW-0732">Signal</keyword>
<dbReference type="STRING" id="9305.ENSSHAP00000001584"/>
<keyword evidence="5" id="KW-0494">Milk protein</keyword>
<proteinExistence type="inferred from homology"/>
<dbReference type="FunCoup" id="G3VEI0">
    <property type="interactions" value="140"/>
</dbReference>
<gene>
    <name evidence="9" type="primary">LOC100924358</name>
</gene>
<evidence type="ECO:0000256" key="4">
    <source>
        <dbReference type="ARBA" id="ARBA00022729"/>
    </source>
</evidence>
<comment type="subcellular location">
    <subcellularLocation>
        <location evidence="1">Secreted</location>
    </subcellularLocation>
</comment>
<reference evidence="9 10" key="1">
    <citation type="journal article" date="2011" name="Proc. Natl. Acad. Sci. U.S.A.">
        <title>Genetic diversity and population structure of the endangered marsupial Sarcophilus harrisii (Tasmanian devil).</title>
        <authorList>
            <person name="Miller W."/>
            <person name="Hayes V.M."/>
            <person name="Ratan A."/>
            <person name="Petersen D.C."/>
            <person name="Wittekindt N.E."/>
            <person name="Miller J."/>
            <person name="Walenz B."/>
            <person name="Knight J."/>
            <person name="Qi J."/>
            <person name="Zhao F."/>
            <person name="Wang Q."/>
            <person name="Bedoya-Reina O.C."/>
            <person name="Katiyar N."/>
            <person name="Tomsho L.P."/>
            <person name="Kasson L.M."/>
            <person name="Hardie R.A."/>
            <person name="Woodbridge P."/>
            <person name="Tindall E.A."/>
            <person name="Bertelsen M.F."/>
            <person name="Dixon D."/>
            <person name="Pyecroft S."/>
            <person name="Helgen K.M."/>
            <person name="Lesk A.M."/>
            <person name="Pringle T.H."/>
            <person name="Patterson N."/>
            <person name="Zhang Y."/>
            <person name="Kreiss A."/>
            <person name="Woods G.M."/>
            <person name="Jones M.E."/>
            <person name="Schuster S.C."/>
        </authorList>
    </citation>
    <scope>NUCLEOTIDE SEQUENCE [LARGE SCALE GENOMIC DNA]</scope>
</reference>
<dbReference type="Gene3D" id="2.40.128.20">
    <property type="match status" value="1"/>
</dbReference>
<dbReference type="Ensembl" id="ENSSHAT00000001601.2">
    <property type="protein sequence ID" value="ENSSHAP00000001584.2"/>
    <property type="gene ID" value="ENSSHAG00000001410.2"/>
</dbReference>
<dbReference type="PRINTS" id="PR00179">
    <property type="entry name" value="LIPOCALIN"/>
</dbReference>
<keyword evidence="3" id="KW-0964">Secreted</keyword>
<evidence type="ECO:0000256" key="1">
    <source>
        <dbReference type="ARBA" id="ARBA00004613"/>
    </source>
</evidence>
<dbReference type="OrthoDB" id="9048943at2759"/>
<feature type="chain" id="PRO_5029553267" description="Lipocalin/cytosolic fatty-acid binding domain-containing protein" evidence="7">
    <location>
        <begin position="22"/>
        <end position="201"/>
    </location>
</feature>
<protein>
    <recommendedName>
        <fullName evidence="8">Lipocalin/cytosolic fatty-acid binding domain-containing protein</fullName>
    </recommendedName>
</protein>
<dbReference type="eggNOG" id="ENOG502S6GK">
    <property type="taxonomic scope" value="Eukaryota"/>
</dbReference>
<dbReference type="InterPro" id="IPR002345">
    <property type="entry name" value="Lipocalin"/>
</dbReference>
<dbReference type="Proteomes" id="UP000007648">
    <property type="component" value="Unassembled WGS sequence"/>
</dbReference>
<comment type="similarity">
    <text evidence="2">Belongs to the calycin superfamily. Lipocalin family.</text>
</comment>
<organism evidence="9 10">
    <name type="scientific">Sarcophilus harrisii</name>
    <name type="common">Tasmanian devil</name>
    <name type="synonym">Sarcophilus laniarius</name>
    <dbReference type="NCBI Taxonomy" id="9305"/>
    <lineage>
        <taxon>Eukaryota</taxon>
        <taxon>Metazoa</taxon>
        <taxon>Chordata</taxon>
        <taxon>Craniata</taxon>
        <taxon>Vertebrata</taxon>
        <taxon>Euteleostomi</taxon>
        <taxon>Mammalia</taxon>
        <taxon>Metatheria</taxon>
        <taxon>Dasyuromorphia</taxon>
        <taxon>Dasyuridae</taxon>
        <taxon>Sarcophilus</taxon>
    </lineage>
</organism>
<evidence type="ECO:0000259" key="8">
    <source>
        <dbReference type="Pfam" id="PF00061"/>
    </source>
</evidence>
<evidence type="ECO:0000256" key="2">
    <source>
        <dbReference type="ARBA" id="ARBA00006889"/>
    </source>
</evidence>
<dbReference type="Pfam" id="PF00061">
    <property type="entry name" value="Lipocalin"/>
    <property type="match status" value="1"/>
</dbReference>
<dbReference type="GO" id="GO:0005615">
    <property type="term" value="C:extracellular space"/>
    <property type="evidence" value="ECO:0007669"/>
    <property type="project" value="TreeGrafter"/>
</dbReference>
<keyword evidence="6" id="KW-1015">Disulfide bond</keyword>
<dbReference type="PRINTS" id="PR01221">
    <property type="entry name" value="MAJORURINARY"/>
</dbReference>
<evidence type="ECO:0000256" key="5">
    <source>
        <dbReference type="ARBA" id="ARBA00022743"/>
    </source>
</evidence>
<dbReference type="GO" id="GO:0036094">
    <property type="term" value="F:small molecule binding"/>
    <property type="evidence" value="ECO:0007669"/>
    <property type="project" value="InterPro"/>
</dbReference>
<feature type="signal peptide" evidence="7">
    <location>
        <begin position="1"/>
        <end position="21"/>
    </location>
</feature>
<evidence type="ECO:0000256" key="7">
    <source>
        <dbReference type="SAM" id="SignalP"/>
    </source>
</evidence>
<evidence type="ECO:0000313" key="9">
    <source>
        <dbReference type="Ensembl" id="ENSSHAP00000001584.2"/>
    </source>
</evidence>